<keyword evidence="5" id="KW-0653">Protein transport</keyword>
<comment type="cofactor">
    <cofactor evidence="1">
        <name>Cu(2+)</name>
        <dbReference type="ChEBI" id="CHEBI:29036"/>
    </cofactor>
</comment>
<evidence type="ECO:0000256" key="4">
    <source>
        <dbReference type="ARBA" id="ARBA00022448"/>
    </source>
</evidence>
<dbReference type="EMBL" id="WNWS01000185">
    <property type="protein sequence ID" value="KAE9975889.1"/>
    <property type="molecule type" value="Genomic_DNA"/>
</dbReference>
<evidence type="ECO:0000256" key="1">
    <source>
        <dbReference type="ARBA" id="ARBA00001973"/>
    </source>
</evidence>
<comment type="caution">
    <text evidence="14">The sequence shown here is derived from an EMBL/GenBank/DDBJ whole genome shotgun (WGS) entry which is preliminary data.</text>
</comment>
<reference evidence="14 15" key="1">
    <citation type="submission" date="2018-12" db="EMBL/GenBank/DDBJ databases">
        <title>Venturia inaequalis Genome Resource.</title>
        <authorList>
            <person name="Lichtner F.J."/>
        </authorList>
    </citation>
    <scope>NUCLEOTIDE SEQUENCE [LARGE SCALE GENOMIC DNA]</scope>
    <source>
        <strain evidence="14 15">120213</strain>
    </source>
</reference>
<evidence type="ECO:0000256" key="12">
    <source>
        <dbReference type="ARBA" id="ARBA00033150"/>
    </source>
</evidence>
<dbReference type="PANTHER" id="PTHR21622">
    <property type="entry name" value="COILED-COIL-HELIX-COILED-COIL-HELIX DOMAIN CONTAINING 4"/>
    <property type="match status" value="1"/>
</dbReference>
<dbReference type="GO" id="GO:0045041">
    <property type="term" value="P:protein import into mitochondrial intermembrane space"/>
    <property type="evidence" value="ECO:0007669"/>
    <property type="project" value="InterPro"/>
</dbReference>
<evidence type="ECO:0000256" key="8">
    <source>
        <dbReference type="ARBA" id="ARBA00023128"/>
    </source>
</evidence>
<evidence type="ECO:0000256" key="7">
    <source>
        <dbReference type="ARBA" id="ARBA00023010"/>
    </source>
</evidence>
<feature type="region of interest" description="Disordered" evidence="13">
    <location>
        <begin position="236"/>
        <end position="341"/>
    </location>
</feature>
<dbReference type="InterPro" id="IPR039289">
    <property type="entry name" value="CHCHD4"/>
</dbReference>
<evidence type="ECO:0000256" key="3">
    <source>
        <dbReference type="ARBA" id="ARBA00013714"/>
    </source>
</evidence>
<feature type="compositionally biased region" description="Basic and acidic residues" evidence="13">
    <location>
        <begin position="280"/>
        <end position="341"/>
    </location>
</feature>
<protein>
    <recommendedName>
        <fullName evidence="3">Mitochondrial intermembrane space import and assembly protein 40</fullName>
    </recommendedName>
    <alternativeName>
        <fullName evidence="12">Mitochondrial import inner membrane translocase TIM40</fullName>
    </alternativeName>
</protein>
<evidence type="ECO:0000256" key="6">
    <source>
        <dbReference type="ARBA" id="ARBA00023002"/>
    </source>
</evidence>
<keyword evidence="10" id="KW-0676">Redox-active center</keyword>
<keyword evidence="8" id="KW-0496">Mitochondrion</keyword>
<dbReference type="Proteomes" id="UP000447873">
    <property type="component" value="Unassembled WGS sequence"/>
</dbReference>
<keyword evidence="7" id="KW-0811">Translocation</keyword>
<evidence type="ECO:0000256" key="11">
    <source>
        <dbReference type="ARBA" id="ARBA00024980"/>
    </source>
</evidence>
<dbReference type="GO" id="GO:0015035">
    <property type="term" value="F:protein-disulfide reductase activity"/>
    <property type="evidence" value="ECO:0007669"/>
    <property type="project" value="InterPro"/>
</dbReference>
<sequence length="341" mass="36750">MYRPAARTLLRATTRATPTSSLGLSRQLVSRQLGARTLTTAPPHKTSRSWKNVALRWVAAGGIIYWYNTTNVFAEESTSMSCHFTFTPVKTVTTYYNHSPESHYDAQPLPTIDSIAAQRKEREALAAKKPVYTAVEEAPTSTGPLGDGGVASGSPEDLEAEAGQQGAFNEETGEINWDCPCLGGMADGPCGPDFKEAFSCFVFSKEEPKGVDCIDKFKHMQDCFRAHPDIYGAELEDDEEEVQDLPGDGGSKAPAGVSSDDASPLPTPGQQSQQPPPPAAKREEPAPAATREEQPPAAKREDPSPSSKTEKAKAATEQVKKDHTPTSESEHLVPRAAHDAR</sequence>
<comment type="subcellular location">
    <subcellularLocation>
        <location evidence="2">Mitochondrion inner membrane</location>
        <topology evidence="2">Single-pass type II membrane protein</topology>
        <orientation evidence="2">Intermembrane side</orientation>
    </subcellularLocation>
</comment>
<dbReference type="PANTHER" id="PTHR21622:SF0">
    <property type="entry name" value="COILED-COIL-HELIX-COILED-COIL-HELIX DOMAIN CONTAINING 4"/>
    <property type="match status" value="1"/>
</dbReference>
<feature type="region of interest" description="Disordered" evidence="13">
    <location>
        <begin position="136"/>
        <end position="166"/>
    </location>
</feature>
<evidence type="ECO:0000313" key="15">
    <source>
        <dbReference type="Proteomes" id="UP000447873"/>
    </source>
</evidence>
<keyword evidence="4" id="KW-0813">Transport</keyword>
<organism evidence="14 15">
    <name type="scientific">Venturia inaequalis</name>
    <name type="common">Apple scab fungus</name>
    <dbReference type="NCBI Taxonomy" id="5025"/>
    <lineage>
        <taxon>Eukaryota</taxon>
        <taxon>Fungi</taxon>
        <taxon>Dikarya</taxon>
        <taxon>Ascomycota</taxon>
        <taxon>Pezizomycotina</taxon>
        <taxon>Dothideomycetes</taxon>
        <taxon>Pleosporomycetidae</taxon>
        <taxon>Venturiales</taxon>
        <taxon>Venturiaceae</taxon>
        <taxon>Venturia</taxon>
    </lineage>
</organism>
<dbReference type="AlphaFoldDB" id="A0A8H3UW75"/>
<evidence type="ECO:0000256" key="2">
    <source>
        <dbReference type="ARBA" id="ARBA00004164"/>
    </source>
</evidence>
<dbReference type="GO" id="GO:0005743">
    <property type="term" value="C:mitochondrial inner membrane"/>
    <property type="evidence" value="ECO:0007669"/>
    <property type="project" value="UniProtKB-SubCell"/>
</dbReference>
<name>A0A8H3UW75_VENIN</name>
<comment type="function">
    <text evidence="11">Required for the import and folding of small cysteine-containing proteins (small Tim) in the mitochondrial intermembrane space (IMS). Forms a redox cycle with ERV1 that involves a disulfide relay system. Precursor proteins to be imported into the IMS are translocated in their reduced form into the mitochondria. The oxidized form of MIA40 forms a transient intermolecular disulfide bridge with the reduced precursor protein, resulting in oxidation of the precursor protein that now contains an intramolecular disulfide bond and is able to undergo folding in the IMS.</text>
</comment>
<keyword evidence="6" id="KW-0560">Oxidoreductase</keyword>
<keyword evidence="9" id="KW-1015">Disulfide bond</keyword>
<evidence type="ECO:0000256" key="13">
    <source>
        <dbReference type="SAM" id="MobiDB-lite"/>
    </source>
</evidence>
<evidence type="ECO:0000256" key="10">
    <source>
        <dbReference type="ARBA" id="ARBA00023284"/>
    </source>
</evidence>
<evidence type="ECO:0000313" key="14">
    <source>
        <dbReference type="EMBL" id="KAE9975889.1"/>
    </source>
</evidence>
<dbReference type="Gene3D" id="1.10.287.2900">
    <property type="match status" value="1"/>
</dbReference>
<accession>A0A8H3UW75</accession>
<evidence type="ECO:0000256" key="5">
    <source>
        <dbReference type="ARBA" id="ARBA00022927"/>
    </source>
</evidence>
<proteinExistence type="predicted"/>
<dbReference type="GO" id="GO:0005758">
    <property type="term" value="C:mitochondrial intermembrane space"/>
    <property type="evidence" value="ECO:0007669"/>
    <property type="project" value="TreeGrafter"/>
</dbReference>
<evidence type="ECO:0000256" key="9">
    <source>
        <dbReference type="ARBA" id="ARBA00023157"/>
    </source>
</evidence>
<dbReference type="PROSITE" id="PS51808">
    <property type="entry name" value="CHCH"/>
    <property type="match status" value="1"/>
</dbReference>
<gene>
    <name evidence="14" type="ORF">EG328_002934</name>
</gene>